<protein>
    <recommendedName>
        <fullName evidence="2">C-type lectin domain-containing protein</fullName>
    </recommendedName>
</protein>
<dbReference type="InterPro" id="IPR016186">
    <property type="entry name" value="C-type_lectin-like/link_sf"/>
</dbReference>
<comment type="caution">
    <text evidence="3">The sequence shown here is derived from an EMBL/GenBank/DDBJ whole genome shotgun (WGS) entry which is preliminary data.</text>
</comment>
<dbReference type="EMBL" id="JAODUP010000450">
    <property type="protein sequence ID" value="KAK2149478.1"/>
    <property type="molecule type" value="Genomic_DNA"/>
</dbReference>
<dbReference type="PROSITE" id="PS50041">
    <property type="entry name" value="C_TYPE_LECTIN_2"/>
    <property type="match status" value="1"/>
</dbReference>
<dbReference type="Proteomes" id="UP001208570">
    <property type="component" value="Unassembled WGS sequence"/>
</dbReference>
<evidence type="ECO:0000259" key="2">
    <source>
        <dbReference type="PROSITE" id="PS50041"/>
    </source>
</evidence>
<dbReference type="SMART" id="SM00034">
    <property type="entry name" value="CLECT"/>
    <property type="match status" value="1"/>
</dbReference>
<dbReference type="Pfam" id="PF00059">
    <property type="entry name" value="Lectin_C"/>
    <property type="match status" value="1"/>
</dbReference>
<feature type="transmembrane region" description="Helical" evidence="1">
    <location>
        <begin position="7"/>
        <end position="26"/>
    </location>
</feature>
<name>A0AAD9JAG6_9ANNE</name>
<dbReference type="Gene3D" id="3.10.100.10">
    <property type="entry name" value="Mannose-Binding Protein A, subunit A"/>
    <property type="match status" value="1"/>
</dbReference>
<evidence type="ECO:0000313" key="4">
    <source>
        <dbReference type="Proteomes" id="UP001208570"/>
    </source>
</evidence>
<evidence type="ECO:0000313" key="3">
    <source>
        <dbReference type="EMBL" id="KAK2149478.1"/>
    </source>
</evidence>
<evidence type="ECO:0000256" key="1">
    <source>
        <dbReference type="SAM" id="Phobius"/>
    </source>
</evidence>
<keyword evidence="4" id="KW-1185">Reference proteome</keyword>
<organism evidence="3 4">
    <name type="scientific">Paralvinella palmiformis</name>
    <dbReference type="NCBI Taxonomy" id="53620"/>
    <lineage>
        <taxon>Eukaryota</taxon>
        <taxon>Metazoa</taxon>
        <taxon>Spiralia</taxon>
        <taxon>Lophotrochozoa</taxon>
        <taxon>Annelida</taxon>
        <taxon>Polychaeta</taxon>
        <taxon>Sedentaria</taxon>
        <taxon>Canalipalpata</taxon>
        <taxon>Terebellida</taxon>
        <taxon>Terebelliformia</taxon>
        <taxon>Alvinellidae</taxon>
        <taxon>Paralvinella</taxon>
    </lineage>
</organism>
<keyword evidence="1" id="KW-0472">Membrane</keyword>
<dbReference type="CDD" id="cd00037">
    <property type="entry name" value="CLECT"/>
    <property type="match status" value="1"/>
</dbReference>
<proteinExistence type="predicted"/>
<sequence>MAGDERVRLLAGYCIISLIGLSAAGLEFDSKPKCCNTKLMDSAGYVMIEANARLNPVTAVKGLLITLCAPVDTIDTFAVQVWRRVPGTSGRTSKYRLSWSKSITSDKYATGLEEQSIINLEQSGESFTIGADDYLALWAREASRIPVPFDFDAVNLTYSFYLTDSRYARFSDFSQDMEVGHKDYVRWPRSFKTYLRFCETTDCSDQNIKLLKIVGPPGPPGPQGPPGAPGEPVIIGQNPISGEIQCDVPVVEEKVDDAQLKIQLLSNQVTEMHQALNAIYNSNSVTGICPTGMLAGTYGVGSCYMIRRELVSMGVAELRCRKDFNAHLISIETEIEERFIRNEILRSGNGSKAIREDGKQTSCLDRAICPKTVPLHSLRNKPECIDAEEFWTAAMYNKAADQWIWYHESRLAQPVVQYINWKTKIVPKPISDQEVCTVLHVNVRTTTSDWRMTDCNKYRFYICEIGKKCL</sequence>
<accession>A0AAD9JAG6</accession>
<dbReference type="SUPFAM" id="SSF56436">
    <property type="entry name" value="C-type lectin-like"/>
    <property type="match status" value="1"/>
</dbReference>
<dbReference type="InterPro" id="IPR001304">
    <property type="entry name" value="C-type_lectin-like"/>
</dbReference>
<feature type="domain" description="C-type lectin" evidence="2">
    <location>
        <begin position="301"/>
        <end position="464"/>
    </location>
</feature>
<keyword evidence="1" id="KW-0812">Transmembrane</keyword>
<keyword evidence="1" id="KW-1133">Transmembrane helix</keyword>
<gene>
    <name evidence="3" type="ORF">LSH36_450g02093</name>
</gene>
<reference evidence="3" key="1">
    <citation type="journal article" date="2023" name="Mol. Biol. Evol.">
        <title>Third-Generation Sequencing Reveals the Adaptive Role of the Epigenome in Three Deep-Sea Polychaetes.</title>
        <authorList>
            <person name="Perez M."/>
            <person name="Aroh O."/>
            <person name="Sun Y."/>
            <person name="Lan Y."/>
            <person name="Juniper S.K."/>
            <person name="Young C.R."/>
            <person name="Angers B."/>
            <person name="Qian P.Y."/>
        </authorList>
    </citation>
    <scope>NUCLEOTIDE SEQUENCE</scope>
    <source>
        <strain evidence="3">P08H-3</strain>
    </source>
</reference>
<dbReference type="AlphaFoldDB" id="A0AAD9JAG6"/>
<dbReference type="InterPro" id="IPR016187">
    <property type="entry name" value="CTDL_fold"/>
</dbReference>